<dbReference type="Pfam" id="PF00107">
    <property type="entry name" value="ADH_zinc_N"/>
    <property type="match status" value="1"/>
</dbReference>
<dbReference type="OrthoDB" id="9792162at2"/>
<dbReference type="InterPro" id="IPR020843">
    <property type="entry name" value="ER"/>
</dbReference>
<dbReference type="PANTHER" id="PTHR44154">
    <property type="entry name" value="QUINONE OXIDOREDUCTASE"/>
    <property type="match status" value="1"/>
</dbReference>
<gene>
    <name evidence="3" type="ORF">SAMN05421833_105317</name>
</gene>
<proteinExistence type="predicted"/>
<dbReference type="PANTHER" id="PTHR44154:SF1">
    <property type="entry name" value="QUINONE OXIDOREDUCTASE"/>
    <property type="match status" value="1"/>
</dbReference>
<reference evidence="4" key="1">
    <citation type="submission" date="2017-01" db="EMBL/GenBank/DDBJ databases">
        <authorList>
            <person name="Varghese N."/>
            <person name="Submissions S."/>
        </authorList>
    </citation>
    <scope>NUCLEOTIDE SEQUENCE [LARGE SCALE GENOMIC DNA]</scope>
    <source>
        <strain evidence="4">ATCC 12950</strain>
    </source>
</reference>
<organism evidence="3 4">
    <name type="scientific">Microbispora rosea</name>
    <dbReference type="NCBI Taxonomy" id="58117"/>
    <lineage>
        <taxon>Bacteria</taxon>
        <taxon>Bacillati</taxon>
        <taxon>Actinomycetota</taxon>
        <taxon>Actinomycetes</taxon>
        <taxon>Streptosporangiales</taxon>
        <taxon>Streptosporangiaceae</taxon>
        <taxon>Microbispora</taxon>
    </lineage>
</organism>
<evidence type="ECO:0000313" key="4">
    <source>
        <dbReference type="Proteomes" id="UP000186096"/>
    </source>
</evidence>
<evidence type="ECO:0000256" key="1">
    <source>
        <dbReference type="ARBA" id="ARBA00022857"/>
    </source>
</evidence>
<protein>
    <submittedName>
        <fullName evidence="3">NADPH:quinone reductase</fullName>
    </submittedName>
</protein>
<dbReference type="SUPFAM" id="SSF50129">
    <property type="entry name" value="GroES-like"/>
    <property type="match status" value="1"/>
</dbReference>
<keyword evidence="1" id="KW-0521">NADP</keyword>
<dbReference type="AlphaFoldDB" id="A0A1N6XWP5"/>
<dbReference type="InterPro" id="IPR011032">
    <property type="entry name" value="GroES-like_sf"/>
</dbReference>
<dbReference type="InterPro" id="IPR051603">
    <property type="entry name" value="Zinc-ADH_QOR/CCCR"/>
</dbReference>
<dbReference type="SMART" id="SM00829">
    <property type="entry name" value="PKS_ER"/>
    <property type="match status" value="1"/>
</dbReference>
<evidence type="ECO:0000259" key="2">
    <source>
        <dbReference type="SMART" id="SM00829"/>
    </source>
</evidence>
<dbReference type="Proteomes" id="UP000186096">
    <property type="component" value="Unassembled WGS sequence"/>
</dbReference>
<sequence length="329" mass="33947">MRAIEYDRFGSYDVLELRERRLPVPTEGQVLVRMSVAGVNPLDETVRSGKLAPALHKPLPIRPGGFGVGRVEEPGASGLAAGDRVVLSGGRYGVSTDGSWADYIAVDAAHLVPIPDGVDDETAAALTTGAGYLTAYLALNELAGFRGGRSVLAPGVGGAVGQGGVEVARVLGASQAITTATTTEKAELGRAAGYEVIDLTHESLREGVARLTDGKGVDVVLDGVGGSVTGEALGSLAVGGTLVSIGYAAGVRAEINVTDLIWKNAHIHGFRFALFTPEQVNAANTALLDLVSQGELHPKVAQVLPLEKASEAQRLLAECGPFGRILLAL</sequence>
<dbReference type="InterPro" id="IPR036291">
    <property type="entry name" value="NAD(P)-bd_dom_sf"/>
</dbReference>
<dbReference type="InterPro" id="IPR013149">
    <property type="entry name" value="ADH-like_C"/>
</dbReference>
<dbReference type="Gene3D" id="3.40.50.720">
    <property type="entry name" value="NAD(P)-binding Rossmann-like Domain"/>
    <property type="match status" value="1"/>
</dbReference>
<accession>A0A1N6XWP5</accession>
<dbReference type="SUPFAM" id="SSF51735">
    <property type="entry name" value="NAD(P)-binding Rossmann-fold domains"/>
    <property type="match status" value="1"/>
</dbReference>
<dbReference type="InterPro" id="IPR013154">
    <property type="entry name" value="ADH-like_N"/>
</dbReference>
<keyword evidence="4" id="KW-1185">Reference proteome</keyword>
<dbReference type="Pfam" id="PF08240">
    <property type="entry name" value="ADH_N"/>
    <property type="match status" value="1"/>
</dbReference>
<dbReference type="EMBL" id="FTNI01000005">
    <property type="protein sequence ID" value="SIR06802.1"/>
    <property type="molecule type" value="Genomic_DNA"/>
</dbReference>
<name>A0A1N6XWP5_9ACTN</name>
<evidence type="ECO:0000313" key="3">
    <source>
        <dbReference type="EMBL" id="SIR06802.1"/>
    </source>
</evidence>
<feature type="domain" description="Enoyl reductase (ER)" evidence="2">
    <location>
        <begin position="10"/>
        <end position="327"/>
    </location>
</feature>
<dbReference type="Gene3D" id="3.90.180.10">
    <property type="entry name" value="Medium-chain alcohol dehydrogenases, catalytic domain"/>
    <property type="match status" value="1"/>
</dbReference>
<dbReference type="GO" id="GO:0016491">
    <property type="term" value="F:oxidoreductase activity"/>
    <property type="evidence" value="ECO:0007669"/>
    <property type="project" value="InterPro"/>
</dbReference>
<dbReference type="STRING" id="58117.SAMN05421833_105317"/>
<dbReference type="RefSeq" id="WP_076434301.1">
    <property type="nucleotide sequence ID" value="NZ_FTNI01000005.1"/>
</dbReference>